<keyword evidence="2" id="KW-0808">Transferase</keyword>
<evidence type="ECO:0000259" key="1">
    <source>
        <dbReference type="Pfam" id="PF01467"/>
    </source>
</evidence>
<dbReference type="Gene3D" id="3.40.50.620">
    <property type="entry name" value="HUPs"/>
    <property type="match status" value="1"/>
</dbReference>
<evidence type="ECO:0000313" key="2">
    <source>
        <dbReference type="EMBL" id="CUO79747.1"/>
    </source>
</evidence>
<evidence type="ECO:0000313" key="3">
    <source>
        <dbReference type="Proteomes" id="UP000095544"/>
    </source>
</evidence>
<protein>
    <submittedName>
        <fullName evidence="2">Nicotinamide-nucleotide adenylyltransferase</fullName>
    </submittedName>
</protein>
<dbReference type="EMBL" id="CYZU01000035">
    <property type="protein sequence ID" value="CUO79747.1"/>
    <property type="molecule type" value="Genomic_DNA"/>
</dbReference>
<feature type="domain" description="Cytidyltransferase-like" evidence="1">
    <location>
        <begin position="7"/>
        <end position="151"/>
    </location>
</feature>
<dbReference type="GeneID" id="93332801"/>
<dbReference type="GO" id="GO:0016779">
    <property type="term" value="F:nucleotidyltransferase activity"/>
    <property type="evidence" value="ECO:0007669"/>
    <property type="project" value="UniProtKB-KW"/>
</dbReference>
<sequence length="188" mass="21877">MVETGVIHGRFQIFHLKHMEYLLAAKMRCKKLFIGITHPDISSFAATSDLDQHGTTRRDNPLTYFERLEMIEGALADFGVGREEYEIIPFPISHPELILQYAPKDATYYMSICSDWDEERCQTLQGLGLEVEVLWRKSREEKGITGDEIRRLIAADKEWQQYVPKTVGEYLTSHSITERIRGVQYLYE</sequence>
<name>A0A174I2D3_9FIRM</name>
<dbReference type="Pfam" id="PF01467">
    <property type="entry name" value="CTP_transf_like"/>
    <property type="match status" value="1"/>
</dbReference>
<accession>A0A174I2D3</accession>
<dbReference type="AlphaFoldDB" id="A0A174I2D3"/>
<reference evidence="2 3" key="1">
    <citation type="submission" date="2015-09" db="EMBL/GenBank/DDBJ databases">
        <authorList>
            <consortium name="Pathogen Informatics"/>
        </authorList>
    </citation>
    <scope>NUCLEOTIDE SEQUENCE [LARGE SCALE GENOMIC DNA]</scope>
    <source>
        <strain evidence="2 3">2789STDY5834876</strain>
    </source>
</reference>
<dbReference type="SUPFAM" id="SSF52374">
    <property type="entry name" value="Nucleotidylyl transferase"/>
    <property type="match status" value="1"/>
</dbReference>
<dbReference type="Proteomes" id="UP000095544">
    <property type="component" value="Unassembled WGS sequence"/>
</dbReference>
<dbReference type="STRING" id="39482.ERS852491_03335"/>
<dbReference type="InterPro" id="IPR004821">
    <property type="entry name" value="Cyt_trans-like"/>
</dbReference>
<dbReference type="RefSeq" id="WP_025654836.1">
    <property type="nucleotide sequence ID" value="NZ_BAAACT010000168.1"/>
</dbReference>
<dbReference type="OrthoDB" id="3249147at2"/>
<proteinExistence type="predicted"/>
<dbReference type="InterPro" id="IPR014729">
    <property type="entry name" value="Rossmann-like_a/b/a_fold"/>
</dbReference>
<gene>
    <name evidence="2" type="ORF">ERS852491_03335</name>
</gene>
<organism evidence="2 3">
    <name type="scientific">Faecalicatena contorta</name>
    <dbReference type="NCBI Taxonomy" id="39482"/>
    <lineage>
        <taxon>Bacteria</taxon>
        <taxon>Bacillati</taxon>
        <taxon>Bacillota</taxon>
        <taxon>Clostridia</taxon>
        <taxon>Lachnospirales</taxon>
        <taxon>Lachnospiraceae</taxon>
        <taxon>Faecalicatena</taxon>
    </lineage>
</organism>
<keyword evidence="2" id="KW-0548">Nucleotidyltransferase</keyword>